<dbReference type="InterPro" id="IPR000243">
    <property type="entry name" value="Pept_T1A_subB"/>
</dbReference>
<dbReference type="EC" id="3.4.25.1" evidence="3"/>
<comment type="subunit">
    <text evidence="9">The 26S proteasome consists of a 20S proteasome core and two 19S regulatory subunits. The 20S proteasome core is composed of 28 subunits that are arranged in four stacked rings, resulting in a barrel-shaped structure. The two end rings are each formed by seven alpha subunits, and the two central rings are each formed by seven beta subunits. The catalytic chamber with the active sites is on the inside of the barrel.</text>
</comment>
<dbReference type="AlphaFoldDB" id="A0A914NS64"/>
<keyword evidence="11" id="KW-1185">Reference proteome</keyword>
<dbReference type="InterPro" id="IPR001353">
    <property type="entry name" value="Proteasome_sua/b"/>
</dbReference>
<dbReference type="InterPro" id="IPR029055">
    <property type="entry name" value="Ntn_hydrolases_N"/>
</dbReference>
<dbReference type="GO" id="GO:0005634">
    <property type="term" value="C:nucleus"/>
    <property type="evidence" value="ECO:0007669"/>
    <property type="project" value="UniProtKB-SubCell"/>
</dbReference>
<protein>
    <recommendedName>
        <fullName evidence="3">proteasome endopeptidase complex</fullName>
        <ecNumber evidence="3">3.4.25.1</ecNumber>
    </recommendedName>
</protein>
<keyword evidence="6" id="KW-0888">Threonine protease</keyword>
<comment type="catalytic activity">
    <reaction evidence="1">
        <text>Cleavage of peptide bonds with very broad specificity.</text>
        <dbReference type="EC" id="3.4.25.1"/>
    </reaction>
</comment>
<dbReference type="GO" id="GO:0005737">
    <property type="term" value="C:cytoplasm"/>
    <property type="evidence" value="ECO:0007669"/>
    <property type="project" value="TreeGrafter"/>
</dbReference>
<organism evidence="11 12">
    <name type="scientific">Meloidogyne incognita</name>
    <name type="common">Southern root-knot nematode worm</name>
    <name type="synonym">Oxyuris incognita</name>
    <dbReference type="NCBI Taxonomy" id="6306"/>
    <lineage>
        <taxon>Eukaryota</taxon>
        <taxon>Metazoa</taxon>
        <taxon>Ecdysozoa</taxon>
        <taxon>Nematoda</taxon>
        <taxon>Chromadorea</taxon>
        <taxon>Rhabditida</taxon>
        <taxon>Tylenchina</taxon>
        <taxon>Tylenchomorpha</taxon>
        <taxon>Tylenchoidea</taxon>
        <taxon>Meloidogynidae</taxon>
        <taxon>Meloidogyninae</taxon>
        <taxon>Meloidogyne</taxon>
        <taxon>Meloidogyne incognita group</taxon>
    </lineage>
</organism>
<accession>A0A914NS64</accession>
<dbReference type="InterPro" id="IPR023333">
    <property type="entry name" value="Proteasome_suB-type"/>
</dbReference>
<dbReference type="PRINTS" id="PR00141">
    <property type="entry name" value="PROTEASOME"/>
</dbReference>
<evidence type="ECO:0000256" key="10">
    <source>
        <dbReference type="PIRSR" id="PIRSR600243-1"/>
    </source>
</evidence>
<keyword evidence="5" id="KW-0645">Protease</keyword>
<name>A0A914NS64_MELIC</name>
<keyword evidence="8" id="KW-0647">Proteasome</keyword>
<evidence type="ECO:0000256" key="7">
    <source>
        <dbReference type="ARBA" id="ARBA00022801"/>
    </source>
</evidence>
<evidence type="ECO:0000256" key="6">
    <source>
        <dbReference type="ARBA" id="ARBA00022698"/>
    </source>
</evidence>
<evidence type="ECO:0000256" key="1">
    <source>
        <dbReference type="ARBA" id="ARBA00001198"/>
    </source>
</evidence>
<dbReference type="SUPFAM" id="SSF56235">
    <property type="entry name" value="N-terminal nucleophile aminohydrolases (Ntn hydrolases)"/>
    <property type="match status" value="1"/>
</dbReference>
<proteinExistence type="predicted"/>
<sequence length="193" mass="21246">MDLGKTQETRKCTGLCSVTRKGLPKTNSSTTLIAVETKEGIVVGTDSRTSQGSYISSRSTNKISPISDHIVGLRSGIASQSQAIFDIVKYYAEAHSGPQLEYECLMKNLFLFTTLLNILANLHIIIGIKCTFSIIVAGYDEEKFGQIYAVTIGGYSIRQKIYITGSGSTFLYGYMDKNFKEGMTNEEAVEVFF</sequence>
<reference evidence="12" key="1">
    <citation type="submission" date="2022-11" db="UniProtKB">
        <authorList>
            <consortium name="WormBaseParasite"/>
        </authorList>
    </citation>
    <scope>IDENTIFICATION</scope>
</reference>
<evidence type="ECO:0000313" key="12">
    <source>
        <dbReference type="WBParaSite" id="Minc3s07224g40862"/>
    </source>
</evidence>
<dbReference type="WBParaSite" id="Minc3s07224g40862">
    <property type="protein sequence ID" value="Minc3s07224g40862"/>
    <property type="gene ID" value="Minc3s07224g40862"/>
</dbReference>
<dbReference type="Proteomes" id="UP000887563">
    <property type="component" value="Unplaced"/>
</dbReference>
<feature type="active site" description="Nucleophile" evidence="10">
    <location>
        <position position="30"/>
    </location>
</feature>
<dbReference type="GO" id="GO:0004298">
    <property type="term" value="F:threonine-type endopeptidase activity"/>
    <property type="evidence" value="ECO:0007669"/>
    <property type="project" value="UniProtKB-KW"/>
</dbReference>
<evidence type="ECO:0000256" key="3">
    <source>
        <dbReference type="ARBA" id="ARBA00012039"/>
    </source>
</evidence>
<dbReference type="Gene3D" id="3.60.20.10">
    <property type="entry name" value="Glutamine Phosphoribosylpyrophosphate, subunit 1, domain 1"/>
    <property type="match status" value="1"/>
</dbReference>
<evidence type="ECO:0000256" key="2">
    <source>
        <dbReference type="ARBA" id="ARBA00004123"/>
    </source>
</evidence>
<evidence type="ECO:0000256" key="9">
    <source>
        <dbReference type="ARBA" id="ARBA00026071"/>
    </source>
</evidence>
<comment type="subcellular location">
    <subcellularLocation>
        <location evidence="2">Nucleus</location>
    </subcellularLocation>
</comment>
<dbReference type="GO" id="GO:0019774">
    <property type="term" value="C:proteasome core complex, beta-subunit complex"/>
    <property type="evidence" value="ECO:0007669"/>
    <property type="project" value="UniProtKB-ARBA"/>
</dbReference>
<dbReference type="PANTHER" id="PTHR32194:SF0">
    <property type="entry name" value="ATP-DEPENDENT PROTEASE SUBUNIT HSLV"/>
    <property type="match status" value="1"/>
</dbReference>
<evidence type="ECO:0000256" key="8">
    <source>
        <dbReference type="ARBA" id="ARBA00022942"/>
    </source>
</evidence>
<dbReference type="PANTHER" id="PTHR32194">
    <property type="entry name" value="METALLOPROTEASE TLDD"/>
    <property type="match status" value="1"/>
</dbReference>
<dbReference type="GO" id="GO:0051603">
    <property type="term" value="P:proteolysis involved in protein catabolic process"/>
    <property type="evidence" value="ECO:0007669"/>
    <property type="project" value="InterPro"/>
</dbReference>
<evidence type="ECO:0000256" key="4">
    <source>
        <dbReference type="ARBA" id="ARBA00022490"/>
    </source>
</evidence>
<keyword evidence="4" id="KW-0963">Cytoplasm</keyword>
<evidence type="ECO:0000256" key="5">
    <source>
        <dbReference type="ARBA" id="ARBA00022670"/>
    </source>
</evidence>
<dbReference type="Pfam" id="PF00227">
    <property type="entry name" value="Proteasome"/>
    <property type="match status" value="1"/>
</dbReference>
<keyword evidence="7" id="KW-0378">Hydrolase</keyword>
<evidence type="ECO:0000313" key="11">
    <source>
        <dbReference type="Proteomes" id="UP000887563"/>
    </source>
</evidence>